<comment type="caution">
    <text evidence="1">The sequence shown here is derived from an EMBL/GenBank/DDBJ whole genome shotgun (WGS) entry which is preliminary data.</text>
</comment>
<dbReference type="Proteomes" id="UP000237105">
    <property type="component" value="Unassembled WGS sequence"/>
</dbReference>
<accession>A0A2P5AVG1</accession>
<dbReference type="AlphaFoldDB" id="A0A2P5AVG1"/>
<dbReference type="EMBL" id="JXTB01000436">
    <property type="protein sequence ID" value="PON40529.1"/>
    <property type="molecule type" value="Genomic_DNA"/>
</dbReference>
<organism evidence="1 2">
    <name type="scientific">Parasponia andersonii</name>
    <name type="common">Sponia andersonii</name>
    <dbReference type="NCBI Taxonomy" id="3476"/>
    <lineage>
        <taxon>Eukaryota</taxon>
        <taxon>Viridiplantae</taxon>
        <taxon>Streptophyta</taxon>
        <taxon>Embryophyta</taxon>
        <taxon>Tracheophyta</taxon>
        <taxon>Spermatophyta</taxon>
        <taxon>Magnoliopsida</taxon>
        <taxon>eudicotyledons</taxon>
        <taxon>Gunneridae</taxon>
        <taxon>Pentapetalae</taxon>
        <taxon>rosids</taxon>
        <taxon>fabids</taxon>
        <taxon>Rosales</taxon>
        <taxon>Cannabaceae</taxon>
        <taxon>Parasponia</taxon>
    </lineage>
</organism>
<dbReference type="STRING" id="3476.A0A2P5AVG1"/>
<name>A0A2P5AVG1_PARAD</name>
<reference evidence="2" key="1">
    <citation type="submission" date="2016-06" db="EMBL/GenBank/DDBJ databases">
        <title>Parallel loss of symbiosis genes in relatives of nitrogen-fixing non-legume Parasponia.</title>
        <authorList>
            <person name="Van Velzen R."/>
            <person name="Holmer R."/>
            <person name="Bu F."/>
            <person name="Rutten L."/>
            <person name="Van Zeijl A."/>
            <person name="Liu W."/>
            <person name="Santuari L."/>
            <person name="Cao Q."/>
            <person name="Sharma T."/>
            <person name="Shen D."/>
            <person name="Roswanjaya Y."/>
            <person name="Wardhani T."/>
            <person name="Kalhor M.S."/>
            <person name="Jansen J."/>
            <person name="Van den Hoogen J."/>
            <person name="Gungor B."/>
            <person name="Hartog M."/>
            <person name="Hontelez J."/>
            <person name="Verver J."/>
            <person name="Yang W.-C."/>
            <person name="Schijlen E."/>
            <person name="Repin R."/>
            <person name="Schilthuizen M."/>
            <person name="Schranz E."/>
            <person name="Heidstra R."/>
            <person name="Miyata K."/>
            <person name="Fedorova E."/>
            <person name="Kohlen W."/>
            <person name="Bisseling T."/>
            <person name="Smit S."/>
            <person name="Geurts R."/>
        </authorList>
    </citation>
    <scope>NUCLEOTIDE SEQUENCE [LARGE SCALE GENOMIC DNA]</scope>
    <source>
        <strain evidence="2">cv. WU1-14</strain>
    </source>
</reference>
<proteinExistence type="predicted"/>
<protein>
    <submittedName>
        <fullName evidence="1">Uncharacterized protein</fullName>
    </submittedName>
</protein>
<evidence type="ECO:0000313" key="2">
    <source>
        <dbReference type="Proteomes" id="UP000237105"/>
    </source>
</evidence>
<keyword evidence="2" id="KW-1185">Reference proteome</keyword>
<evidence type="ECO:0000313" key="1">
    <source>
        <dbReference type="EMBL" id="PON40529.1"/>
    </source>
</evidence>
<gene>
    <name evidence="1" type="ORF">PanWU01x14_296650</name>
</gene>
<sequence length="173" mass="18919">MQISTFKQAPAPGDSVAADNYGSNQVPAPSNSVAAENYGLDWALKPKFHNDYLLVIIRKFAKSLNLTVSSLSTNFECARTFTKMVDVSTQVAEGIAEYSGSPVLQMPIKEAGLDAVQRIHSSKRRFWKYAQARQQAKGQSLIPVLQINKAEAAWGPGTQSIKFDSHLLACRSS</sequence>